<dbReference type="Pfam" id="PF05088">
    <property type="entry name" value="Bac_GDH_CD"/>
    <property type="match status" value="1"/>
</dbReference>
<name>A0A4U0Q4Y8_9NEIS</name>
<dbReference type="InterPro" id="IPR049062">
    <property type="entry name" value="NAD_Glu_DH_ACT2"/>
</dbReference>
<dbReference type="SUPFAM" id="SSF51735">
    <property type="entry name" value="NAD(P)-binding Rossmann-fold domains"/>
    <property type="match status" value="1"/>
</dbReference>
<dbReference type="OrthoDB" id="9758052at2"/>
<dbReference type="GO" id="GO:0006538">
    <property type="term" value="P:L-glutamate catabolic process"/>
    <property type="evidence" value="ECO:0007669"/>
    <property type="project" value="InterPro"/>
</dbReference>
<evidence type="ECO:0000259" key="6">
    <source>
        <dbReference type="Pfam" id="PF21077"/>
    </source>
</evidence>
<dbReference type="InterPro" id="IPR028971">
    <property type="entry name" value="NAD-GDH_cat"/>
</dbReference>
<protein>
    <submittedName>
        <fullName evidence="7">NAD-glutamate dehydrogenase</fullName>
    </submittedName>
</protein>
<dbReference type="GO" id="GO:0004352">
    <property type="term" value="F:glutamate dehydrogenase (NAD+) activity"/>
    <property type="evidence" value="ECO:0007669"/>
    <property type="project" value="InterPro"/>
</dbReference>
<dbReference type="Pfam" id="PF21073">
    <property type="entry name" value="GDH_HM1"/>
    <property type="match status" value="1"/>
</dbReference>
<feature type="domain" description="NAD-glutamate dehydrogenase ACT3" evidence="6">
    <location>
        <begin position="542"/>
        <end position="611"/>
    </location>
</feature>
<dbReference type="InterPro" id="IPR046346">
    <property type="entry name" value="Aminoacid_DH-like_N_sf"/>
</dbReference>
<dbReference type="Proteomes" id="UP000310016">
    <property type="component" value="Unassembled WGS sequence"/>
</dbReference>
<dbReference type="Pfam" id="PF21077">
    <property type="entry name" value="GDH_ACT3"/>
    <property type="match status" value="1"/>
</dbReference>
<feature type="domain" description="NAD-glutamate dehydrogenase N-terminal ACT1" evidence="4">
    <location>
        <begin position="26"/>
        <end position="163"/>
    </location>
</feature>
<evidence type="ECO:0000259" key="3">
    <source>
        <dbReference type="Pfam" id="PF21074"/>
    </source>
</evidence>
<dbReference type="Gene3D" id="3.40.50.720">
    <property type="entry name" value="NAD(P)-binding Rossmann-like Domain"/>
    <property type="match status" value="1"/>
</dbReference>
<dbReference type="RefSeq" id="WP_136772180.1">
    <property type="nucleotide sequence ID" value="NZ_CP156074.1"/>
</dbReference>
<dbReference type="InterPro" id="IPR048381">
    <property type="entry name" value="GDH_C"/>
</dbReference>
<dbReference type="InterPro" id="IPR049059">
    <property type="entry name" value="NAD_Glu_DH_HM1"/>
</dbReference>
<feature type="domain" description="NAD-glutamate dehydrogenase catalytic" evidence="2">
    <location>
        <begin position="712"/>
        <end position="1204"/>
    </location>
</feature>
<dbReference type="InterPro" id="IPR049064">
    <property type="entry name" value="NAD_Glu_DH_ACT3"/>
</dbReference>
<evidence type="ECO:0000259" key="4">
    <source>
        <dbReference type="Pfam" id="PF21075"/>
    </source>
</evidence>
<feature type="domain" description="NAD-specific glutamate dehydrogenase C-terminal" evidence="3">
    <location>
        <begin position="1249"/>
        <end position="1577"/>
    </location>
</feature>
<evidence type="ECO:0000313" key="7">
    <source>
        <dbReference type="EMBL" id="TJZ76129.1"/>
    </source>
</evidence>
<dbReference type="Pfam" id="PF21076">
    <property type="entry name" value="GDH_ACT2"/>
    <property type="match status" value="1"/>
</dbReference>
<dbReference type="PANTHER" id="PTHR43403:SF1">
    <property type="entry name" value="NAD-SPECIFIC GLUTAMATE DEHYDROGENASE"/>
    <property type="match status" value="1"/>
</dbReference>
<dbReference type="GO" id="GO:0004069">
    <property type="term" value="F:L-aspartate:2-oxoglutarate aminotransferase activity"/>
    <property type="evidence" value="ECO:0007669"/>
    <property type="project" value="InterPro"/>
</dbReference>
<comment type="caution">
    <text evidence="7">The sequence shown here is derived from an EMBL/GenBank/DDBJ whole genome shotgun (WGS) entry which is preliminary data.</text>
</comment>
<dbReference type="InterPro" id="IPR036291">
    <property type="entry name" value="NAD(P)-bd_dom_sf"/>
</dbReference>
<evidence type="ECO:0000259" key="5">
    <source>
        <dbReference type="Pfam" id="PF21076"/>
    </source>
</evidence>
<dbReference type="InterPro" id="IPR007780">
    <property type="entry name" value="NAD_Glu_DH_bac"/>
</dbReference>
<organism evidence="7 8">
    <name type="scientific">Chitiniphilus eburneus</name>
    <dbReference type="NCBI Taxonomy" id="2571148"/>
    <lineage>
        <taxon>Bacteria</taxon>
        <taxon>Pseudomonadati</taxon>
        <taxon>Pseudomonadota</taxon>
        <taxon>Betaproteobacteria</taxon>
        <taxon>Neisseriales</taxon>
        <taxon>Chitinibacteraceae</taxon>
        <taxon>Chitiniphilus</taxon>
    </lineage>
</organism>
<dbReference type="Pfam" id="PF21074">
    <property type="entry name" value="GDH_C"/>
    <property type="match status" value="1"/>
</dbReference>
<accession>A0A4U0Q4Y8</accession>
<proteinExistence type="predicted"/>
<reference evidence="7 8" key="1">
    <citation type="submission" date="2019-04" db="EMBL/GenBank/DDBJ databases">
        <title>Chitiniphilus eburnea sp. nov., a novel chitinolytic bacterium isolated from aquaculture sludge.</title>
        <authorList>
            <person name="Sheng M."/>
        </authorList>
    </citation>
    <scope>NUCLEOTIDE SEQUENCE [LARGE SCALE GENOMIC DNA]</scope>
    <source>
        <strain evidence="7 8">HX-2-15</strain>
    </source>
</reference>
<dbReference type="InterPro" id="IPR024727">
    <property type="entry name" value="NAD_Glu_DH_N_ACT1"/>
</dbReference>
<dbReference type="PANTHER" id="PTHR43403">
    <property type="entry name" value="NAD-SPECIFIC GLUTAMATE DEHYDROGENASE"/>
    <property type="match status" value="1"/>
</dbReference>
<dbReference type="Pfam" id="PF21079">
    <property type="entry name" value="GDH_HM2"/>
    <property type="match status" value="1"/>
</dbReference>
<feature type="domain" description="NAD-glutamate dehydrogenase ACT2" evidence="5">
    <location>
        <begin position="394"/>
        <end position="483"/>
    </location>
</feature>
<dbReference type="InterPro" id="IPR049056">
    <property type="entry name" value="NAD_Glu_DH_HM3"/>
</dbReference>
<dbReference type="Pfam" id="PF21078">
    <property type="entry name" value="GDH_HM3"/>
    <property type="match status" value="1"/>
</dbReference>
<dbReference type="SUPFAM" id="SSF53223">
    <property type="entry name" value="Aminoacid dehydrogenase-like, N-terminal domain"/>
    <property type="match status" value="1"/>
</dbReference>
<gene>
    <name evidence="7" type="ORF">FAZ21_04965</name>
</gene>
<dbReference type="EMBL" id="SUMF01000003">
    <property type="protein sequence ID" value="TJZ76129.1"/>
    <property type="molecule type" value="Genomic_DNA"/>
</dbReference>
<evidence type="ECO:0000259" key="2">
    <source>
        <dbReference type="Pfam" id="PF05088"/>
    </source>
</evidence>
<dbReference type="PIRSF" id="PIRSF036761">
    <property type="entry name" value="GDH_Mll4104"/>
    <property type="match status" value="1"/>
</dbReference>
<keyword evidence="8" id="KW-1185">Reference proteome</keyword>
<evidence type="ECO:0000313" key="8">
    <source>
        <dbReference type="Proteomes" id="UP000310016"/>
    </source>
</evidence>
<dbReference type="InterPro" id="IPR049058">
    <property type="entry name" value="NAD_Glu_DH_HM2"/>
</dbReference>
<sequence length="1584" mass="175642">MSYLIARQDLADLVAAAPADEALRHFLAAYHPNLSSEDFASRPVEDWLGAAFAHHRFGARRARGEILLRVYNPSLPEHGWESSHTVVELVLDDMPFLVDTVGMALARLGYNVHLVLHPVLRTLRSADGQWQGLADGAPAESWMRFEVDRASDPAALRTLHDEIAHALTALETAVTDWPAMIGQLERTMDLLRHSPPPLATDELEESIAFLQWLLDGQFVFLGCREYCFEDTEFGTQLMIVPDSGLGLLRDSGAGGPSRTFASLTPALRDIAYNNHQLLILTKGDTRSVVHRPVYLDMVCIKRIDDAGVVTGEQRLLGLYTANAYTTPPRQLPILRRKIDQAMKLADVTSGGHRGKTLLNVLDTYPREELLEIGAEELSRIAQGVVSLHERSRVRTFFRDDIYRRHVSVMLYLPRDNYNTDVRMRVHRLLLERLGGDSVEFNVTMSDSPLARIHFIVRIPHGRYPEYDAARIEAEIAEIAQRWQDELRAQLRQHAGEETGAARFQRYQRAFPTAYAGDYPARVAVHDIDSLEDVIGSERTGARLIAASHADTRQWRLKLYRASAVELSDSLPLLENLGVRVLDERPYGLCFDDGSTAWIVDVGLRLPAPAMLEKPEARQRFVEAFIALFDGRCENDAFNRLVPAAGLAWREALLLRAYARYLRQIGLVFDTDTLVDILLAHASHATALVRLFMLQLDPGHGDQDAARALAAQLAQETDQLASVDEEKILSAYRHAILATLRTNYFQRDARGEPKSYLSFKLSPGQIPRMPQPVPLYEIFVYSPEMEGVHLRSGKVARGGLRWSDRRDDFRTEVLGLVKAQIVKNTVIVPGGSKGGFVLKHPPTEREALMAKGVACYKTFIGGLLDLTDNLAGGRIVPPPAVRRLDEDDPYLVVAADKGTATFSDIANGVSRDYGFWLDDAFASGGANGYDHKKMGITARGAWISVERHFREMGIDVATQPITVVGIGDMSGDVFGNGLLRSRAVKLVAAFDHRHVFIDPDPDPARAFDERQRLFQLPRSSWADYDSTLISEGGGVWPRSARSIPLSSQVRALLGVDAEQMEPAQLIQALLKAPVDLLYNGGIGTYVKASGQTQAEANDRGNDAVRVDGRDLRSKVVAEGGNLGFTQPGRIEYAQAGGRIFTDAIDNSAGVDCSDREVNIKILLNRIVAAGDLTEKQRNALLGEMTDEVGALVLRDNELQTLAISLEAEQTASLLPVHLRLMQTLERQGKLSRRLEYLPSDSQSQERIQAGQGLSRPELSVLFAYAKIVLKQLLLASGLVDEPRWNDLLREGFPATLAERFGPRLAEHPLRREIVATLLTNHVINRYGITCVFRLAEETGCDAAQVVAGLHEAESLLETETLARRAERLIAQGVPAGDVYGVLLGARRQTERVARWLLQSAPDAAALSHLRTCAALSLTHLPEWLMQQGVALERRENWLGAGIPAELVGRALAIDHAMPFLALARGTTDTGTLAERMKLYLALGMQLEFDWLAQAIERLPRDNRWQALARIAARDDLLRLHVQLAQAAWQTGQGAIDARLDAWREGAMQSVTQWRAIVAELRDSAPDLAMISAALRELRSRMTGEH</sequence>
<evidence type="ECO:0000256" key="1">
    <source>
        <dbReference type="ARBA" id="ARBA00023002"/>
    </source>
</evidence>
<keyword evidence="1" id="KW-0560">Oxidoreductase</keyword>
<dbReference type="Pfam" id="PF21075">
    <property type="entry name" value="GDH_ACT1"/>
    <property type="match status" value="1"/>
</dbReference>